<dbReference type="SUPFAM" id="SSF56801">
    <property type="entry name" value="Acetyl-CoA synthetase-like"/>
    <property type="match status" value="1"/>
</dbReference>
<evidence type="ECO:0000256" key="2">
    <source>
        <dbReference type="ARBA" id="ARBA00022598"/>
    </source>
</evidence>
<sequence length="583" mass="62531">MTSVAAIEDVHEDRAEYRPDAAAERVALTSAPTIGAALLERAELYPDQPMCYIEESEGRTVRLTAAELVERAGAAATTLAEAGVRPGDRVGICLDTSADAYAALHGCFLLGAVPFVSEPPLSTMRRQRWSDRLRLLISRAEPRAVISAPSFRDAVAGPCQEAGVEIIEPPFEGGYVPTSVRADADDLALIQFTSGTTGNSRGVALTHRAIMSNAASIGDRCFRSGELIVTWLPLHHDMGLIGCNLAPFLHGLPVASMPPLSFALRPERWLRALHRYRGTFTSAPNFAYQMCATKIPDAKLAGLDLSAWRVAGNGAEVVNAATLRRFAERLSPYGYRATSMMPCYGMAETVLAATMCVPGDPMITTTVRRDVLADTGKVVEAGPDDPDRQELASSGTPVLGTEIRVVDESRTDVADRVQGDILLRSPSLMSGYYQQKDETDKVLRDGWLHTGDQGFLDDGQLYVTGRVKDVVIIGGRNYHPYVFETAASNAAGTHPGAVAAVGCPDPALGTEALTIVVESKLHASDEADALREAVVRSVSEETGLRPDRVEIVPRGSLPKTPSGKLQRLKVVESLLDGTLGRKS</sequence>
<dbReference type="InterPro" id="IPR045851">
    <property type="entry name" value="AMP-bd_C_sf"/>
</dbReference>
<dbReference type="Gene3D" id="3.30.300.30">
    <property type="match status" value="1"/>
</dbReference>
<dbReference type="GO" id="GO:0070566">
    <property type="term" value="F:adenylyltransferase activity"/>
    <property type="evidence" value="ECO:0007669"/>
    <property type="project" value="TreeGrafter"/>
</dbReference>
<accession>D7F1P4</accession>
<dbReference type="GO" id="GO:0006633">
    <property type="term" value="P:fatty acid biosynthetic process"/>
    <property type="evidence" value="ECO:0007669"/>
    <property type="project" value="TreeGrafter"/>
</dbReference>
<proteinExistence type="inferred from homology"/>
<keyword evidence="4" id="KW-0012">Acyltransferase</keyword>
<dbReference type="CDD" id="cd05931">
    <property type="entry name" value="FAAL"/>
    <property type="match status" value="1"/>
</dbReference>
<dbReference type="AlphaFoldDB" id="D7F1P4"/>
<organism evidence="4">
    <name type="scientific">Streptomyces longisporoflavus</name>
    <dbReference type="NCBI Taxonomy" id="28044"/>
    <lineage>
        <taxon>Bacteria</taxon>
        <taxon>Bacillati</taxon>
        <taxon>Actinomycetota</taxon>
        <taxon>Actinomycetes</taxon>
        <taxon>Kitasatosporales</taxon>
        <taxon>Streptomycetaceae</taxon>
        <taxon>Streptomyces</taxon>
    </lineage>
</organism>
<dbReference type="GO" id="GO:0016746">
    <property type="term" value="F:acyltransferase activity"/>
    <property type="evidence" value="ECO:0007669"/>
    <property type="project" value="UniProtKB-KW"/>
</dbReference>
<dbReference type="GO" id="GO:0016874">
    <property type="term" value="F:ligase activity"/>
    <property type="evidence" value="ECO:0007669"/>
    <property type="project" value="UniProtKB-KW"/>
</dbReference>
<evidence type="ECO:0000259" key="3">
    <source>
        <dbReference type="Pfam" id="PF00501"/>
    </source>
</evidence>
<dbReference type="InterPro" id="IPR040097">
    <property type="entry name" value="FAAL/FAAC"/>
</dbReference>
<dbReference type="InterPro" id="IPR042099">
    <property type="entry name" value="ANL_N_sf"/>
</dbReference>
<keyword evidence="4" id="KW-0808">Transferase</keyword>
<name>D7F1P4_9ACTN</name>
<feature type="domain" description="AMP-dependent synthetase/ligase" evidence="3">
    <location>
        <begin position="40"/>
        <end position="433"/>
    </location>
</feature>
<protein>
    <submittedName>
        <fullName evidence="4">Acyltransferase</fullName>
    </submittedName>
</protein>
<dbReference type="GO" id="GO:0005886">
    <property type="term" value="C:plasma membrane"/>
    <property type="evidence" value="ECO:0007669"/>
    <property type="project" value="TreeGrafter"/>
</dbReference>
<dbReference type="Pfam" id="PF00501">
    <property type="entry name" value="AMP-binding"/>
    <property type="match status" value="1"/>
</dbReference>
<gene>
    <name evidence="4" type="primary">tsn21</name>
</gene>
<comment type="similarity">
    <text evidence="1">Belongs to the ATP-dependent AMP-binding enzyme family.</text>
</comment>
<keyword evidence="2" id="KW-0436">Ligase</keyword>
<dbReference type="InterPro" id="IPR000873">
    <property type="entry name" value="AMP-dep_synth/lig_dom"/>
</dbReference>
<dbReference type="Gene3D" id="3.40.50.12780">
    <property type="entry name" value="N-terminal domain of ligase-like"/>
    <property type="match status" value="1"/>
</dbReference>
<dbReference type="PANTHER" id="PTHR22754">
    <property type="entry name" value="DISCO-INTERACTING PROTEIN 2 DIP2 -RELATED"/>
    <property type="match status" value="1"/>
</dbReference>
<evidence type="ECO:0000256" key="1">
    <source>
        <dbReference type="ARBA" id="ARBA00006432"/>
    </source>
</evidence>
<dbReference type="InterPro" id="IPR020845">
    <property type="entry name" value="AMP-binding_CS"/>
</dbReference>
<reference evidence="4" key="1">
    <citation type="submission" date="2008-11" db="EMBL/GenBank/DDBJ databases">
        <title>Different origins of the tetronate ring in near mirror-image antibiotics:evidence for convergent evolution?</title>
        <authorList>
            <person name="Demydchuk Y.A."/>
            <person name="Sun Y."/>
            <person name="Leadlay P.F."/>
        </authorList>
    </citation>
    <scope>NUCLEOTIDE SEQUENCE</scope>
    <source>
        <strain evidence="4">NCIMB 11426</strain>
    </source>
</reference>
<dbReference type="PANTHER" id="PTHR22754:SF32">
    <property type="entry name" value="DISCO-INTERACTING PROTEIN 2"/>
    <property type="match status" value="1"/>
</dbReference>
<dbReference type="PROSITE" id="PS00455">
    <property type="entry name" value="AMP_BINDING"/>
    <property type="match status" value="1"/>
</dbReference>
<dbReference type="EMBL" id="FJ462704">
    <property type="protein sequence ID" value="ACR50797.1"/>
    <property type="molecule type" value="Genomic_DNA"/>
</dbReference>
<evidence type="ECO:0000313" key="4">
    <source>
        <dbReference type="EMBL" id="ACR50797.1"/>
    </source>
</evidence>